<dbReference type="CDD" id="cd02440">
    <property type="entry name" value="AdoMet_MTases"/>
    <property type="match status" value="1"/>
</dbReference>
<feature type="domain" description="Methyltransferase" evidence="1">
    <location>
        <begin position="59"/>
        <end position="146"/>
    </location>
</feature>
<protein>
    <submittedName>
        <fullName evidence="2">Methyltransferase domain-containing protein</fullName>
    </submittedName>
</protein>
<accession>A0A939DJM5</accession>
<evidence type="ECO:0000313" key="2">
    <source>
        <dbReference type="EMBL" id="MBN7799016.1"/>
    </source>
</evidence>
<sequence length="325" mass="34340">MAEAESRDASSAADWDVYWRGTHEKAAHQAGGAQDAALEAFWRELFDRRLATCEQPRLLDLASGNGAVTGFAAQSCPATLLYAADASEYALRALRERFSACRCTVADALRPPFAAGSFDIVASQFGLEYAGIDALGRAAELVAPGGSLAAVLHLKGGAIDRECAVNHRAIVAIQDSRLLPLARAAFTAGFALNAGSGSVDAFKSAERAFTPAVRSLEKLLAQMGNGVAGGLARQLYDDIAHMYQRMSAYAPGDILGWVDGMTAELEAYRARMASMTAVALDEVTLRAALDQLAAEGFVVDRCDKLLMGAGAAQGAWAVVLHRIQN</sequence>
<keyword evidence="3" id="KW-1185">Reference proteome</keyword>
<keyword evidence="2" id="KW-0489">Methyltransferase</keyword>
<dbReference type="SUPFAM" id="SSF53335">
    <property type="entry name" value="S-adenosyl-L-methionine-dependent methyltransferases"/>
    <property type="match status" value="1"/>
</dbReference>
<evidence type="ECO:0000259" key="1">
    <source>
        <dbReference type="Pfam" id="PF13649"/>
    </source>
</evidence>
<dbReference type="Proteomes" id="UP000664303">
    <property type="component" value="Unassembled WGS sequence"/>
</dbReference>
<dbReference type="EMBL" id="JAFKCZ010000022">
    <property type="protein sequence ID" value="MBN7799016.1"/>
    <property type="molecule type" value="Genomic_DNA"/>
</dbReference>
<comment type="caution">
    <text evidence="2">The sequence shown here is derived from an EMBL/GenBank/DDBJ whole genome shotgun (WGS) entry which is preliminary data.</text>
</comment>
<dbReference type="InterPro" id="IPR029063">
    <property type="entry name" value="SAM-dependent_MTases_sf"/>
</dbReference>
<dbReference type="GO" id="GO:0008168">
    <property type="term" value="F:methyltransferase activity"/>
    <property type="evidence" value="ECO:0007669"/>
    <property type="project" value="UniProtKB-KW"/>
</dbReference>
<proteinExistence type="predicted"/>
<keyword evidence="2" id="KW-0808">Transferase</keyword>
<organism evidence="2 3">
    <name type="scientific">Parahaliea mediterranea</name>
    <dbReference type="NCBI Taxonomy" id="651086"/>
    <lineage>
        <taxon>Bacteria</taxon>
        <taxon>Pseudomonadati</taxon>
        <taxon>Pseudomonadota</taxon>
        <taxon>Gammaproteobacteria</taxon>
        <taxon>Cellvibrionales</taxon>
        <taxon>Halieaceae</taxon>
        <taxon>Parahaliea</taxon>
    </lineage>
</organism>
<dbReference type="InterPro" id="IPR041698">
    <property type="entry name" value="Methyltransf_25"/>
</dbReference>
<name>A0A939DJM5_9GAMM</name>
<dbReference type="GO" id="GO:0032259">
    <property type="term" value="P:methylation"/>
    <property type="evidence" value="ECO:0007669"/>
    <property type="project" value="UniProtKB-KW"/>
</dbReference>
<evidence type="ECO:0000313" key="3">
    <source>
        <dbReference type="Proteomes" id="UP000664303"/>
    </source>
</evidence>
<dbReference type="Pfam" id="PF13649">
    <property type="entry name" value="Methyltransf_25"/>
    <property type="match status" value="1"/>
</dbReference>
<gene>
    <name evidence="2" type="ORF">JYP50_20635</name>
</gene>
<reference evidence="2" key="1">
    <citation type="submission" date="2021-02" db="EMBL/GenBank/DDBJ databases">
        <title>PHA producing bacteria isolated from coastal sediment in Guangdong, Shenzhen.</title>
        <authorList>
            <person name="Zheng W."/>
            <person name="Yu S."/>
            <person name="Huang Y."/>
        </authorList>
    </citation>
    <scope>NUCLEOTIDE SEQUENCE</scope>
    <source>
        <strain evidence="2">TN14-10</strain>
    </source>
</reference>
<dbReference type="AlphaFoldDB" id="A0A939DJM5"/>
<dbReference type="Gene3D" id="3.40.50.150">
    <property type="entry name" value="Vaccinia Virus protein VP39"/>
    <property type="match status" value="1"/>
</dbReference>
<dbReference type="RefSeq" id="WP_206562465.1">
    <property type="nucleotide sequence ID" value="NZ_JAFKCZ010000022.1"/>
</dbReference>